<feature type="region of interest" description="Disordered" evidence="1">
    <location>
        <begin position="33"/>
        <end position="65"/>
    </location>
</feature>
<feature type="region of interest" description="Disordered" evidence="1">
    <location>
        <begin position="189"/>
        <end position="238"/>
    </location>
</feature>
<feature type="compositionally biased region" description="Low complexity" evidence="1">
    <location>
        <begin position="93"/>
        <end position="119"/>
    </location>
</feature>
<feature type="compositionally biased region" description="Polar residues" evidence="1">
    <location>
        <begin position="497"/>
        <end position="506"/>
    </location>
</feature>
<keyword evidence="3" id="KW-1185">Reference proteome</keyword>
<name>A0ABN9U733_9DINO</name>
<evidence type="ECO:0000313" key="2">
    <source>
        <dbReference type="EMBL" id="CAK0854840.1"/>
    </source>
</evidence>
<feature type="compositionally biased region" description="Low complexity" evidence="1">
    <location>
        <begin position="213"/>
        <end position="224"/>
    </location>
</feature>
<feature type="region of interest" description="Disordered" evidence="1">
    <location>
        <begin position="92"/>
        <end position="125"/>
    </location>
</feature>
<accession>A0ABN9U733</accession>
<feature type="compositionally biased region" description="Acidic residues" evidence="1">
    <location>
        <begin position="644"/>
        <end position="663"/>
    </location>
</feature>
<feature type="region of interest" description="Disordered" evidence="1">
    <location>
        <begin position="497"/>
        <end position="524"/>
    </location>
</feature>
<reference evidence="2" key="1">
    <citation type="submission" date="2023-10" db="EMBL/GenBank/DDBJ databases">
        <authorList>
            <person name="Chen Y."/>
            <person name="Shah S."/>
            <person name="Dougan E. K."/>
            <person name="Thang M."/>
            <person name="Chan C."/>
        </authorList>
    </citation>
    <scope>NUCLEOTIDE SEQUENCE [LARGE SCALE GENOMIC DNA]</scope>
</reference>
<evidence type="ECO:0000313" key="3">
    <source>
        <dbReference type="Proteomes" id="UP001189429"/>
    </source>
</evidence>
<proteinExistence type="predicted"/>
<organism evidence="2 3">
    <name type="scientific">Prorocentrum cordatum</name>
    <dbReference type="NCBI Taxonomy" id="2364126"/>
    <lineage>
        <taxon>Eukaryota</taxon>
        <taxon>Sar</taxon>
        <taxon>Alveolata</taxon>
        <taxon>Dinophyceae</taxon>
        <taxon>Prorocentrales</taxon>
        <taxon>Prorocentraceae</taxon>
        <taxon>Prorocentrum</taxon>
    </lineage>
</organism>
<dbReference type="Proteomes" id="UP001189429">
    <property type="component" value="Unassembled WGS sequence"/>
</dbReference>
<sequence>MPAGGGDRGRWALVLPAGPAVVHPGSARRAASQALAASRKSNFGGRPQRKWRNHPKAAVFGGKPAGGAPAKLVGLSDMGRLAQVMERIEKFGAGAEQDPRAAGAAPAGGAATAAHWRAPSPEKQRLEVAEKKLAAPQAWADAGGEKELCGAARGVAEAGDQRVAAEAPGKLPGCFAAGQELTEAVLRQASEREKQVASEARAAEAAAAERRAAAAPGQGREPAASEGDGRPREAGDDFIGDEELNAANQRAILKKAGHAPDAEEGAEWPPDDAARAAYKRFFDDPGASPLKKQLKRARGQRGRYGAALHALLEGESATALQQITGVVMEGAAHGDLRMGEVQKLLLPIRSAGTLAAAVQEHHRLETALAAQQRAFKDAGLRGLWSAATAAAETAKGTQGGGAALALLLELSPSDCACVMGGLPADNLAIVRHLAQFLGDLEASGRLWEEPRRGLLLPTCVAGGSLALLGAAGVAPALYLAVGGLGGWYIGKKLQAGQTRGTGQTSRPPDEAHDSSDDAESDEDTLAAQLRDEKAGAARAWQHIAPFLRSLEQGGSGSSGGAPGGPDGMRVIEAGMHEAAGRRDQDRVRALLEGVGSLKAAPTAAELQKLQALMAEVQEFLPEEARRAMEAENARFLPTARGDGAEEASDSEGDSSSEDGDGLSDEGGGGLPR</sequence>
<gene>
    <name evidence="2" type="ORF">PCOR1329_LOCUS45781</name>
</gene>
<feature type="region of interest" description="Disordered" evidence="1">
    <location>
        <begin position="549"/>
        <end position="569"/>
    </location>
</feature>
<protein>
    <submittedName>
        <fullName evidence="2">Uncharacterized protein</fullName>
    </submittedName>
</protein>
<feature type="compositionally biased region" description="Low complexity" evidence="1">
    <location>
        <begin position="197"/>
        <end position="206"/>
    </location>
</feature>
<feature type="compositionally biased region" description="Gly residues" evidence="1">
    <location>
        <begin position="553"/>
        <end position="566"/>
    </location>
</feature>
<evidence type="ECO:0000256" key="1">
    <source>
        <dbReference type="SAM" id="MobiDB-lite"/>
    </source>
</evidence>
<feature type="compositionally biased region" description="Low complexity" evidence="1">
    <location>
        <begin position="56"/>
        <end position="65"/>
    </location>
</feature>
<feature type="region of interest" description="Disordered" evidence="1">
    <location>
        <begin position="630"/>
        <end position="672"/>
    </location>
</feature>
<dbReference type="EMBL" id="CAUYUJ010015504">
    <property type="protein sequence ID" value="CAK0854840.1"/>
    <property type="molecule type" value="Genomic_DNA"/>
</dbReference>
<comment type="caution">
    <text evidence="2">The sequence shown here is derived from an EMBL/GenBank/DDBJ whole genome shotgun (WGS) entry which is preliminary data.</text>
</comment>